<keyword evidence="1" id="KW-0175">Coiled coil</keyword>
<dbReference type="KEGG" id="fop:FNB79_00045"/>
<protein>
    <submittedName>
        <fullName evidence="4">tRNA (Guanine-N1)-methyltransferase</fullName>
    </submittedName>
</protein>
<keyword evidence="2" id="KW-0812">Transmembrane</keyword>
<evidence type="ECO:0000256" key="3">
    <source>
        <dbReference type="SAM" id="SignalP"/>
    </source>
</evidence>
<gene>
    <name evidence="4" type="ORF">FNB79_00045</name>
</gene>
<feature type="chain" id="PRO_5021791086" evidence="3">
    <location>
        <begin position="25"/>
        <end position="206"/>
    </location>
</feature>
<keyword evidence="4" id="KW-0489">Methyltransferase</keyword>
<evidence type="ECO:0000256" key="1">
    <source>
        <dbReference type="SAM" id="Coils"/>
    </source>
</evidence>
<name>A0A516GLP5_9FLAO</name>
<organism evidence="4 5">
    <name type="scientific">Formosa sediminum</name>
    <dbReference type="NCBI Taxonomy" id="2594004"/>
    <lineage>
        <taxon>Bacteria</taxon>
        <taxon>Pseudomonadati</taxon>
        <taxon>Bacteroidota</taxon>
        <taxon>Flavobacteriia</taxon>
        <taxon>Flavobacteriales</taxon>
        <taxon>Flavobacteriaceae</taxon>
        <taxon>Formosa</taxon>
    </lineage>
</organism>
<keyword evidence="4" id="KW-0808">Transferase</keyword>
<keyword evidence="2" id="KW-0472">Membrane</keyword>
<dbReference type="GO" id="GO:0008168">
    <property type="term" value="F:methyltransferase activity"/>
    <property type="evidence" value="ECO:0007669"/>
    <property type="project" value="UniProtKB-KW"/>
</dbReference>
<feature type="coiled-coil region" evidence="1">
    <location>
        <begin position="77"/>
        <end position="118"/>
    </location>
</feature>
<evidence type="ECO:0000313" key="5">
    <source>
        <dbReference type="Proteomes" id="UP000319209"/>
    </source>
</evidence>
<feature type="coiled-coil region" evidence="1">
    <location>
        <begin position="163"/>
        <end position="205"/>
    </location>
</feature>
<reference evidence="4 5" key="1">
    <citation type="submission" date="2019-07" db="EMBL/GenBank/DDBJ databases">
        <title>Genome sequencing for Formosa sp. PS13.</title>
        <authorList>
            <person name="Park S.-J."/>
        </authorList>
    </citation>
    <scope>NUCLEOTIDE SEQUENCE [LARGE SCALE GENOMIC DNA]</scope>
    <source>
        <strain evidence="4 5">PS13</strain>
    </source>
</reference>
<evidence type="ECO:0000313" key="4">
    <source>
        <dbReference type="EMBL" id="QDO92447.1"/>
    </source>
</evidence>
<dbReference type="AlphaFoldDB" id="A0A516GLP5"/>
<dbReference type="EMBL" id="CP041637">
    <property type="protein sequence ID" value="QDO92447.1"/>
    <property type="molecule type" value="Genomic_DNA"/>
</dbReference>
<feature type="signal peptide" evidence="3">
    <location>
        <begin position="1"/>
        <end position="24"/>
    </location>
</feature>
<dbReference type="OrthoDB" id="981213at2"/>
<evidence type="ECO:0000256" key="2">
    <source>
        <dbReference type="SAM" id="Phobius"/>
    </source>
</evidence>
<dbReference type="Proteomes" id="UP000319209">
    <property type="component" value="Chromosome"/>
</dbReference>
<feature type="transmembrane region" description="Helical" evidence="2">
    <location>
        <begin position="137"/>
        <end position="154"/>
    </location>
</feature>
<dbReference type="GO" id="GO:0032259">
    <property type="term" value="P:methylation"/>
    <property type="evidence" value="ECO:0007669"/>
    <property type="project" value="UniProtKB-KW"/>
</dbReference>
<keyword evidence="5" id="KW-1185">Reference proteome</keyword>
<sequence length="206" mass="23766">MNVVKTIASTLFMCLLTITLSAQTNSESDSDSNLSLNEGTLDNQFEYIIQKSNNYQNYKVVKKAWLQTLKSHTLDSLQAIRKDLDETQIVVNQQANEIATLKSKLNETQNTLDLTNKEKDSMEFLGMQLSKTTYNTIIWSIIGGLLICLLFFIYKFKNSNSVTRDAKRMLAEIEEEFDEHRKTALEREQKVRRQLQDELNKQKGNV</sequence>
<accession>A0A516GLP5</accession>
<keyword evidence="3" id="KW-0732">Signal</keyword>
<keyword evidence="2" id="KW-1133">Transmembrane helix</keyword>
<dbReference type="RefSeq" id="WP_143379359.1">
    <property type="nucleotide sequence ID" value="NZ_CP041637.1"/>
</dbReference>
<proteinExistence type="predicted"/>